<dbReference type="InterPro" id="IPR011009">
    <property type="entry name" value="Kinase-like_dom_sf"/>
</dbReference>
<protein>
    <recommendedName>
        <fullName evidence="2">Fungal-type protein kinase domain-containing protein</fullName>
    </recommendedName>
</protein>
<dbReference type="Pfam" id="PF17667">
    <property type="entry name" value="Pkinase_fungal"/>
    <property type="match status" value="1"/>
</dbReference>
<dbReference type="PANTHER" id="PTHR38248">
    <property type="entry name" value="FUNK1 6"/>
    <property type="match status" value="1"/>
</dbReference>
<proteinExistence type="predicted"/>
<dbReference type="Gene3D" id="1.10.510.10">
    <property type="entry name" value="Transferase(Phosphotransferase) domain 1"/>
    <property type="match status" value="1"/>
</dbReference>
<evidence type="ECO:0000313" key="3">
    <source>
        <dbReference type="EMBL" id="TFK88995.1"/>
    </source>
</evidence>
<dbReference type="PANTHER" id="PTHR38248:SF2">
    <property type="entry name" value="FUNK1 11"/>
    <property type="match status" value="1"/>
</dbReference>
<feature type="compositionally biased region" description="Low complexity" evidence="1">
    <location>
        <begin position="486"/>
        <end position="501"/>
    </location>
</feature>
<accession>A0A5C3PGV6</accession>
<keyword evidence="4" id="KW-1185">Reference proteome</keyword>
<dbReference type="InterPro" id="IPR040976">
    <property type="entry name" value="Pkinase_fungal"/>
</dbReference>
<dbReference type="GO" id="GO:0004672">
    <property type="term" value="F:protein kinase activity"/>
    <property type="evidence" value="ECO:0007669"/>
    <property type="project" value="InterPro"/>
</dbReference>
<evidence type="ECO:0000313" key="4">
    <source>
        <dbReference type="Proteomes" id="UP000308197"/>
    </source>
</evidence>
<organism evidence="3 4">
    <name type="scientific">Polyporus arcularius HHB13444</name>
    <dbReference type="NCBI Taxonomy" id="1314778"/>
    <lineage>
        <taxon>Eukaryota</taxon>
        <taxon>Fungi</taxon>
        <taxon>Dikarya</taxon>
        <taxon>Basidiomycota</taxon>
        <taxon>Agaricomycotina</taxon>
        <taxon>Agaricomycetes</taxon>
        <taxon>Polyporales</taxon>
        <taxon>Polyporaceae</taxon>
        <taxon>Polyporus</taxon>
    </lineage>
</organism>
<dbReference type="InParanoid" id="A0A5C3PGV6"/>
<evidence type="ECO:0000256" key="1">
    <source>
        <dbReference type="SAM" id="MobiDB-lite"/>
    </source>
</evidence>
<dbReference type="Proteomes" id="UP000308197">
    <property type="component" value="Unassembled WGS sequence"/>
</dbReference>
<feature type="compositionally biased region" description="Low complexity" evidence="1">
    <location>
        <begin position="130"/>
        <end position="140"/>
    </location>
</feature>
<dbReference type="PROSITE" id="PS00109">
    <property type="entry name" value="PROTEIN_KINASE_TYR"/>
    <property type="match status" value="1"/>
</dbReference>
<evidence type="ECO:0000259" key="2">
    <source>
        <dbReference type="Pfam" id="PF17667"/>
    </source>
</evidence>
<dbReference type="InterPro" id="IPR008266">
    <property type="entry name" value="Tyr_kinase_AS"/>
</dbReference>
<dbReference type="EMBL" id="ML211091">
    <property type="protein sequence ID" value="TFK88995.1"/>
    <property type="molecule type" value="Genomic_DNA"/>
</dbReference>
<feature type="domain" description="Fungal-type protein kinase" evidence="2">
    <location>
        <begin position="4"/>
        <end position="320"/>
    </location>
</feature>
<dbReference type="SUPFAM" id="SSF56112">
    <property type="entry name" value="Protein kinase-like (PK-like)"/>
    <property type="match status" value="1"/>
</dbReference>
<feature type="compositionally biased region" description="Basic and acidic residues" evidence="1">
    <location>
        <begin position="448"/>
        <end position="460"/>
    </location>
</feature>
<name>A0A5C3PGV6_9APHY</name>
<reference evidence="3 4" key="1">
    <citation type="journal article" date="2019" name="Nat. Ecol. Evol.">
        <title>Megaphylogeny resolves global patterns of mushroom evolution.</title>
        <authorList>
            <person name="Varga T."/>
            <person name="Krizsan K."/>
            <person name="Foldi C."/>
            <person name="Dima B."/>
            <person name="Sanchez-Garcia M."/>
            <person name="Sanchez-Ramirez S."/>
            <person name="Szollosi G.J."/>
            <person name="Szarkandi J.G."/>
            <person name="Papp V."/>
            <person name="Albert L."/>
            <person name="Andreopoulos W."/>
            <person name="Angelini C."/>
            <person name="Antonin V."/>
            <person name="Barry K.W."/>
            <person name="Bougher N.L."/>
            <person name="Buchanan P."/>
            <person name="Buyck B."/>
            <person name="Bense V."/>
            <person name="Catcheside P."/>
            <person name="Chovatia M."/>
            <person name="Cooper J."/>
            <person name="Damon W."/>
            <person name="Desjardin D."/>
            <person name="Finy P."/>
            <person name="Geml J."/>
            <person name="Haridas S."/>
            <person name="Hughes K."/>
            <person name="Justo A."/>
            <person name="Karasinski D."/>
            <person name="Kautmanova I."/>
            <person name="Kiss B."/>
            <person name="Kocsube S."/>
            <person name="Kotiranta H."/>
            <person name="LaButti K.M."/>
            <person name="Lechner B.E."/>
            <person name="Liimatainen K."/>
            <person name="Lipzen A."/>
            <person name="Lukacs Z."/>
            <person name="Mihaltcheva S."/>
            <person name="Morgado L.N."/>
            <person name="Niskanen T."/>
            <person name="Noordeloos M.E."/>
            <person name="Ohm R.A."/>
            <person name="Ortiz-Santana B."/>
            <person name="Ovrebo C."/>
            <person name="Racz N."/>
            <person name="Riley R."/>
            <person name="Savchenko A."/>
            <person name="Shiryaev A."/>
            <person name="Soop K."/>
            <person name="Spirin V."/>
            <person name="Szebenyi C."/>
            <person name="Tomsovsky M."/>
            <person name="Tulloss R.E."/>
            <person name="Uehling J."/>
            <person name="Grigoriev I.V."/>
            <person name="Vagvolgyi C."/>
            <person name="Papp T."/>
            <person name="Martin F.M."/>
            <person name="Miettinen O."/>
            <person name="Hibbett D.S."/>
            <person name="Nagy L.G."/>
        </authorList>
    </citation>
    <scope>NUCLEOTIDE SEQUENCE [LARGE SCALE GENOMIC DNA]</scope>
    <source>
        <strain evidence="3 4">HHB13444</strain>
    </source>
</reference>
<feature type="region of interest" description="Disordered" evidence="1">
    <location>
        <begin position="121"/>
        <end position="145"/>
    </location>
</feature>
<feature type="compositionally biased region" description="Low complexity" evidence="1">
    <location>
        <begin position="515"/>
        <end position="536"/>
    </location>
</feature>
<feature type="region of interest" description="Disordered" evidence="1">
    <location>
        <begin position="430"/>
        <end position="572"/>
    </location>
</feature>
<dbReference type="AlphaFoldDB" id="A0A5C3PGV6"/>
<sequence>MRPYILYRLLDVNSRLFSRATTAWLTIEDTRIPGPDGRLIDDPEQSKDFKPKPRIMKEAWRQVVRTPEEAFYKRLSDKIPENERFGLPKLVCGGDLGQLDVLEWERSNVNASIMTAEDRATRLPSHPLPAASSKGKAKASQPQGPIYPQHYPQHQTFSWAIGDVKTRTFRERSHMRLVIDDVGRPLTKAKNTKELVRALRDATIGHKLAFEKAGVLHRDMSVGNILIVDEAEDESFAGFIHDFDYSAMTDVAPGDEPELADSVGADGLESMGVVLTFKDDERKERTGTYYFMAVEILRSRVVHGVHHDLESLYWVLVWIVLRHTVHNLSVTQAQGVFVFGIDRQSAGMKVEWVSSQVDEFEIPGNEPLTKLLRDMALLVIKSIGTKTSKPEPLTHDAVIQLFDEALASPGWPEIDFVPCQWLDKSHASVPGVMHDPGAAPKAPRASKKTGDGAPRSDAEKMPPPSEIPTSYKARLRSKGPRSATVAASAAPSGPKPSSSSSSRKRKAEEPAEPVASGSGRAASSAPSGSKPSSSSSSRKRKAEEPAEPVASGSGRSRSSKRSKGSSRSENVD</sequence>
<gene>
    <name evidence="3" type="ORF">K466DRAFT_546057</name>
</gene>